<dbReference type="EMBL" id="CP068047">
    <property type="protein sequence ID" value="QQR35379.1"/>
    <property type="molecule type" value="Genomic_DNA"/>
</dbReference>
<dbReference type="PANTHER" id="PTHR35010:SF4">
    <property type="entry name" value="BLL5781 PROTEIN"/>
    <property type="match status" value="1"/>
</dbReference>
<evidence type="ECO:0000313" key="3">
    <source>
        <dbReference type="Proteomes" id="UP000595460"/>
    </source>
</evidence>
<dbReference type="CDD" id="cd00093">
    <property type="entry name" value="HTH_XRE"/>
    <property type="match status" value="1"/>
</dbReference>
<dbReference type="InterPro" id="IPR035965">
    <property type="entry name" value="PAS-like_dom_sf"/>
</dbReference>
<dbReference type="Gene3D" id="1.10.260.40">
    <property type="entry name" value="lambda repressor-like DNA-binding domains"/>
    <property type="match status" value="1"/>
</dbReference>
<dbReference type="InterPro" id="IPR010982">
    <property type="entry name" value="Lambda_DNA-bd_dom_sf"/>
</dbReference>
<feature type="domain" description="HTH cro/C1-type" evidence="1">
    <location>
        <begin position="6"/>
        <end position="60"/>
    </location>
</feature>
<dbReference type="InterPro" id="IPR001387">
    <property type="entry name" value="Cro/C1-type_HTH"/>
</dbReference>
<dbReference type="Pfam" id="PF01381">
    <property type="entry name" value="HTH_3"/>
    <property type="match status" value="1"/>
</dbReference>
<dbReference type="Proteomes" id="UP000595460">
    <property type="component" value="Chromosome"/>
</dbReference>
<proteinExistence type="predicted"/>
<sequence length="245" mass="27303">MFSMMLREWRTQRGMSQLDLALSAEVSTRHVSFIESERSKPSAEMVLRLAEALDLPLRERNAMLVAAGFAPQFGDSRWDSPEMEEVRRAATLLLAAHAPYPALVLDMAFNILDANPAALEMIGADRTVLGKVNLVDLVFMPGQVRDSIVNWSDVAEYLLHRMREGVRRHGPQSAMGTVMRRAMMQPGTAALSMVRSHWRGSVLLPLAFHANGQTTRWFTTVTSFGAPQDAMAEEITIEQFHPNPG</sequence>
<dbReference type="Pfam" id="PF17765">
    <property type="entry name" value="MLTR_LBD"/>
    <property type="match status" value="1"/>
</dbReference>
<dbReference type="Gene3D" id="3.30.450.180">
    <property type="match status" value="1"/>
</dbReference>
<reference evidence="2 3" key="1">
    <citation type="submission" date="2021-01" db="EMBL/GenBank/DDBJ databases">
        <title>Genome seq and assembly of Devosia sp. G19.</title>
        <authorList>
            <person name="Chhetri G."/>
        </authorList>
    </citation>
    <scope>NUCLEOTIDE SEQUENCE [LARGE SCALE GENOMIC DNA]</scope>
    <source>
        <strain evidence="2 3">G19</strain>
    </source>
</reference>
<accession>A0ABX7BWG0</accession>
<evidence type="ECO:0000259" key="1">
    <source>
        <dbReference type="PROSITE" id="PS50943"/>
    </source>
</evidence>
<name>A0ABX7BWG0_9HYPH</name>
<protein>
    <submittedName>
        <fullName evidence="2">Helix-turn-helix domain-containing protein</fullName>
    </submittedName>
</protein>
<dbReference type="RefSeq" id="WP_201654877.1">
    <property type="nucleotide sequence ID" value="NZ_CP068047.1"/>
</dbReference>
<dbReference type="SMART" id="SM00530">
    <property type="entry name" value="HTH_XRE"/>
    <property type="match status" value="1"/>
</dbReference>
<dbReference type="PANTHER" id="PTHR35010">
    <property type="entry name" value="BLL4672 PROTEIN-RELATED"/>
    <property type="match status" value="1"/>
</dbReference>
<dbReference type="InterPro" id="IPR041413">
    <property type="entry name" value="MLTR_LBD"/>
</dbReference>
<gene>
    <name evidence="2" type="ORF">JI749_13590</name>
</gene>
<dbReference type="PROSITE" id="PS50943">
    <property type="entry name" value="HTH_CROC1"/>
    <property type="match status" value="1"/>
</dbReference>
<evidence type="ECO:0000313" key="2">
    <source>
        <dbReference type="EMBL" id="QQR35379.1"/>
    </source>
</evidence>
<organism evidence="2 3">
    <name type="scientific">Devosia oryziradicis</name>
    <dbReference type="NCBI Taxonomy" id="2801335"/>
    <lineage>
        <taxon>Bacteria</taxon>
        <taxon>Pseudomonadati</taxon>
        <taxon>Pseudomonadota</taxon>
        <taxon>Alphaproteobacteria</taxon>
        <taxon>Hyphomicrobiales</taxon>
        <taxon>Devosiaceae</taxon>
        <taxon>Devosia</taxon>
    </lineage>
</organism>
<dbReference type="SUPFAM" id="SSF47413">
    <property type="entry name" value="lambda repressor-like DNA-binding domains"/>
    <property type="match status" value="1"/>
</dbReference>
<dbReference type="SUPFAM" id="SSF55785">
    <property type="entry name" value="PYP-like sensor domain (PAS domain)"/>
    <property type="match status" value="1"/>
</dbReference>
<keyword evidence="3" id="KW-1185">Reference proteome</keyword>